<feature type="repeat" description="PPR" evidence="2">
    <location>
        <begin position="33"/>
        <end position="67"/>
    </location>
</feature>
<comment type="caution">
    <text evidence="3">The sequence shown here is derived from an EMBL/GenBank/DDBJ whole genome shotgun (WGS) entry which is preliminary data.</text>
</comment>
<evidence type="ECO:0000256" key="1">
    <source>
        <dbReference type="ARBA" id="ARBA00022737"/>
    </source>
</evidence>
<keyword evidence="1" id="KW-0677">Repeat</keyword>
<feature type="repeat" description="PPR" evidence="2">
    <location>
        <begin position="1"/>
        <end position="32"/>
    </location>
</feature>
<dbReference type="InterPro" id="IPR011990">
    <property type="entry name" value="TPR-like_helical_dom_sf"/>
</dbReference>
<dbReference type="EMBL" id="JADFTS010000007">
    <property type="protein sequence ID" value="KAF9599087.1"/>
    <property type="molecule type" value="Genomic_DNA"/>
</dbReference>
<feature type="repeat" description="PPR" evidence="2">
    <location>
        <begin position="140"/>
        <end position="174"/>
    </location>
</feature>
<feature type="repeat" description="PPR" evidence="2">
    <location>
        <begin position="68"/>
        <end position="102"/>
    </location>
</feature>
<evidence type="ECO:0000313" key="4">
    <source>
        <dbReference type="Proteomes" id="UP000631114"/>
    </source>
</evidence>
<dbReference type="Gene3D" id="1.25.40.10">
    <property type="entry name" value="Tetratricopeptide repeat domain"/>
    <property type="match status" value="3"/>
</dbReference>
<dbReference type="PANTHER" id="PTHR47931">
    <property type="entry name" value="OS01G0228400 PROTEIN"/>
    <property type="match status" value="1"/>
</dbReference>
<evidence type="ECO:0000256" key="2">
    <source>
        <dbReference type="PROSITE-ProRule" id="PRU00708"/>
    </source>
</evidence>
<sequence length="260" mass="29296">MFKVILNLCREAKLANEALGVFRKMREFGCRPDTTSFNIVIRMFCEKGDMDVVLVLTKEMALIGVFPDMITYVVSIKRFCEVGHLEDACGLVKVMRDQGCVPNVVAYFALLDGFCKIGDFDKAMELLGEMEKEENGGMPNVVTYTSLIQNFCDNDRPVEALAVLDRMGSRGCFPNQVTISTLIRRLCSDDNIEEAHIVSLLRNKNMSEANGLFRWMLKNQIKPAGLASSILIKQLCLDGQILEGFEYYDEMEKIDCLPSI</sequence>
<organism evidence="3 4">
    <name type="scientific">Coptis chinensis</name>
    <dbReference type="NCBI Taxonomy" id="261450"/>
    <lineage>
        <taxon>Eukaryota</taxon>
        <taxon>Viridiplantae</taxon>
        <taxon>Streptophyta</taxon>
        <taxon>Embryophyta</taxon>
        <taxon>Tracheophyta</taxon>
        <taxon>Spermatophyta</taxon>
        <taxon>Magnoliopsida</taxon>
        <taxon>Ranunculales</taxon>
        <taxon>Ranunculaceae</taxon>
        <taxon>Coptidoideae</taxon>
        <taxon>Coptis</taxon>
    </lineage>
</organism>
<accession>A0A835HIT2</accession>
<dbReference type="InterPro" id="IPR002885">
    <property type="entry name" value="PPR_rpt"/>
</dbReference>
<dbReference type="NCBIfam" id="TIGR00756">
    <property type="entry name" value="PPR"/>
    <property type="match status" value="4"/>
</dbReference>
<dbReference type="Pfam" id="PF01535">
    <property type="entry name" value="PPR"/>
    <property type="match status" value="2"/>
</dbReference>
<reference evidence="3 4" key="1">
    <citation type="submission" date="2020-10" db="EMBL/GenBank/DDBJ databases">
        <title>The Coptis chinensis genome and diversification of protoberbering-type alkaloids.</title>
        <authorList>
            <person name="Wang B."/>
            <person name="Shu S."/>
            <person name="Song C."/>
            <person name="Liu Y."/>
        </authorList>
    </citation>
    <scope>NUCLEOTIDE SEQUENCE [LARGE SCALE GENOMIC DNA]</scope>
    <source>
        <strain evidence="3">HL-2020</strain>
        <tissue evidence="3">Leaf</tissue>
    </source>
</reference>
<dbReference type="Pfam" id="PF12854">
    <property type="entry name" value="PPR_1"/>
    <property type="match status" value="1"/>
</dbReference>
<dbReference type="Pfam" id="PF13041">
    <property type="entry name" value="PPR_2"/>
    <property type="match status" value="2"/>
</dbReference>
<evidence type="ECO:0008006" key="5">
    <source>
        <dbReference type="Google" id="ProtNLM"/>
    </source>
</evidence>
<dbReference type="OrthoDB" id="185373at2759"/>
<feature type="repeat" description="PPR" evidence="2">
    <location>
        <begin position="103"/>
        <end position="133"/>
    </location>
</feature>
<gene>
    <name evidence="3" type="ORF">IFM89_033694</name>
</gene>
<evidence type="ECO:0000313" key="3">
    <source>
        <dbReference type="EMBL" id="KAF9599087.1"/>
    </source>
</evidence>
<proteinExistence type="predicted"/>
<dbReference type="PROSITE" id="PS51375">
    <property type="entry name" value="PPR"/>
    <property type="match status" value="5"/>
</dbReference>
<keyword evidence="4" id="KW-1185">Reference proteome</keyword>
<name>A0A835HIT2_9MAGN</name>
<dbReference type="AlphaFoldDB" id="A0A835HIT2"/>
<dbReference type="PANTHER" id="PTHR47931:SF2">
    <property type="entry name" value="OS01G0228400 PROTEIN"/>
    <property type="match status" value="1"/>
</dbReference>
<dbReference type="Proteomes" id="UP000631114">
    <property type="component" value="Unassembled WGS sequence"/>
</dbReference>
<protein>
    <recommendedName>
        <fullName evidence="5">Pentatricopeptide repeat-containing protein</fullName>
    </recommendedName>
</protein>